<dbReference type="Pfam" id="PF00753">
    <property type="entry name" value="Lactamase_B"/>
    <property type="match status" value="1"/>
</dbReference>
<dbReference type="InterPro" id="IPR001279">
    <property type="entry name" value="Metallo-B-lactamas"/>
</dbReference>
<dbReference type="InterPro" id="IPR036866">
    <property type="entry name" value="RibonucZ/Hydroxyglut_hydro"/>
</dbReference>
<comment type="caution">
    <text evidence="2">The sequence shown here is derived from an EMBL/GenBank/DDBJ whole genome shotgun (WGS) entry which is preliminary data.</text>
</comment>
<name>A0AAJ1MIY6_9SPIO</name>
<accession>A0AAJ1MIY6</accession>
<dbReference type="EMBL" id="JAQQAL010000011">
    <property type="protein sequence ID" value="MDC7226082.1"/>
    <property type="molecule type" value="Genomic_DNA"/>
</dbReference>
<dbReference type="PANTHER" id="PTHR46018:SF2">
    <property type="entry name" value="ZINC PHOSPHODIESTERASE ELAC PROTEIN 1"/>
    <property type="match status" value="1"/>
</dbReference>
<evidence type="ECO:0000259" key="1">
    <source>
        <dbReference type="Pfam" id="PF00753"/>
    </source>
</evidence>
<dbReference type="Proteomes" id="UP001221217">
    <property type="component" value="Unassembled WGS sequence"/>
</dbReference>
<dbReference type="PANTHER" id="PTHR46018">
    <property type="entry name" value="ZINC PHOSPHODIESTERASE ELAC PROTEIN 1"/>
    <property type="match status" value="1"/>
</dbReference>
<dbReference type="SUPFAM" id="SSF56281">
    <property type="entry name" value="Metallo-hydrolase/oxidoreductase"/>
    <property type="match status" value="1"/>
</dbReference>
<dbReference type="GO" id="GO:0042781">
    <property type="term" value="F:3'-tRNA processing endoribonuclease activity"/>
    <property type="evidence" value="ECO:0007669"/>
    <property type="project" value="TreeGrafter"/>
</dbReference>
<evidence type="ECO:0000313" key="2">
    <source>
        <dbReference type="EMBL" id="MDC7226082.1"/>
    </source>
</evidence>
<gene>
    <name evidence="2" type="ORF">PQJ61_04885</name>
</gene>
<evidence type="ECO:0000313" key="3">
    <source>
        <dbReference type="Proteomes" id="UP001221217"/>
    </source>
</evidence>
<organism evidence="2 3">
    <name type="scientific">Candidatus Thalassospirochaeta sargassi</name>
    <dbReference type="NCBI Taxonomy" id="3119039"/>
    <lineage>
        <taxon>Bacteria</taxon>
        <taxon>Pseudomonadati</taxon>
        <taxon>Spirochaetota</taxon>
        <taxon>Spirochaetia</taxon>
        <taxon>Spirochaetales</taxon>
        <taxon>Spirochaetaceae</taxon>
        <taxon>Candidatus Thalassospirochaeta</taxon>
    </lineage>
</organism>
<dbReference type="Gene3D" id="3.60.15.10">
    <property type="entry name" value="Ribonuclease Z/Hydroxyacylglutathione hydrolase-like"/>
    <property type="match status" value="1"/>
</dbReference>
<protein>
    <submittedName>
        <fullName evidence="2">MBL fold metallo-hydrolase</fullName>
    </submittedName>
</protein>
<dbReference type="CDD" id="cd07715">
    <property type="entry name" value="TaR3-like_MBL-fold"/>
    <property type="match status" value="1"/>
</dbReference>
<dbReference type="AlphaFoldDB" id="A0AAJ1MIY6"/>
<sequence>MKVKFWGVRGSTPCPGPDTVRIGGNTSCIELRYGNEDELIIIDAGSGIRLLGNHLMKTGTCPKKIKIFLTHTHSDHIMGLPYFTPIYIPGYEIDIYGPVTYEEEGLEKIISDQFSYRYFPVKHSELSATMSYHHLQQTEMTFGDLSVSTHYLNHPILTLGYRFEYDGKAISTAYDTEPFFNLFPEDPEDPSYDEFAAEEGKLAAQEANDEISAFVAGSDILIHDSQYIDEELQTSYRGWGHSSFEWTIKLAGENNIGKLLFFHHAMERCDDELETLLEGYRNNEAAAYPQMEIDLAREGIVEEC</sequence>
<reference evidence="2 3" key="1">
    <citation type="submission" date="2022-12" db="EMBL/GenBank/DDBJ databases">
        <title>Metagenome assembled genome from gulf of manar.</title>
        <authorList>
            <person name="Kohli P."/>
            <person name="Pk S."/>
            <person name="Venkata Ramana C."/>
            <person name="Sasikala C."/>
        </authorList>
    </citation>
    <scope>NUCLEOTIDE SEQUENCE [LARGE SCALE GENOMIC DNA]</scope>
    <source>
        <strain evidence="2">JB008</strain>
    </source>
</reference>
<proteinExistence type="predicted"/>
<feature type="domain" description="Metallo-beta-lactamase" evidence="1">
    <location>
        <begin position="24"/>
        <end position="89"/>
    </location>
</feature>